<keyword evidence="10" id="KW-0812">Transmembrane</keyword>
<evidence type="ECO:0000256" key="3">
    <source>
        <dbReference type="ARBA" id="ARBA00022553"/>
    </source>
</evidence>
<dbReference type="InterPro" id="IPR003594">
    <property type="entry name" value="HATPase_dom"/>
</dbReference>
<comment type="catalytic activity">
    <reaction evidence="1">
        <text>ATP + protein L-histidine = ADP + protein N-phospho-L-histidine.</text>
        <dbReference type="EC" id="2.7.13.3"/>
    </reaction>
</comment>
<evidence type="ECO:0000313" key="14">
    <source>
        <dbReference type="Proteomes" id="UP001501570"/>
    </source>
</evidence>
<evidence type="ECO:0000256" key="8">
    <source>
        <dbReference type="ARBA" id="ARBA00023012"/>
    </source>
</evidence>
<feature type="transmembrane region" description="Helical" evidence="10">
    <location>
        <begin position="12"/>
        <end position="32"/>
    </location>
</feature>
<keyword evidence="8" id="KW-0902">Two-component regulatory system</keyword>
<dbReference type="Pfam" id="PF07730">
    <property type="entry name" value="HisKA_3"/>
    <property type="match status" value="1"/>
</dbReference>
<feature type="domain" description="Signal transduction histidine kinase subgroup 3 dimerisation and phosphoacceptor" evidence="12">
    <location>
        <begin position="178"/>
        <end position="241"/>
    </location>
</feature>
<keyword evidence="10" id="KW-0472">Membrane</keyword>
<keyword evidence="14" id="KW-1185">Reference proteome</keyword>
<evidence type="ECO:0000313" key="13">
    <source>
        <dbReference type="EMBL" id="GAA5184569.1"/>
    </source>
</evidence>
<dbReference type="Gene3D" id="1.20.5.1930">
    <property type="match status" value="1"/>
</dbReference>
<evidence type="ECO:0000259" key="12">
    <source>
        <dbReference type="Pfam" id="PF07730"/>
    </source>
</evidence>
<dbReference type="EMBL" id="BAABJQ010000006">
    <property type="protein sequence ID" value="GAA5184569.1"/>
    <property type="molecule type" value="Genomic_DNA"/>
</dbReference>
<evidence type="ECO:0000256" key="10">
    <source>
        <dbReference type="SAM" id="Phobius"/>
    </source>
</evidence>
<evidence type="ECO:0000256" key="4">
    <source>
        <dbReference type="ARBA" id="ARBA00022679"/>
    </source>
</evidence>
<protein>
    <recommendedName>
        <fullName evidence="2">histidine kinase</fullName>
        <ecNumber evidence="2">2.7.13.3</ecNumber>
    </recommendedName>
</protein>
<keyword evidence="6" id="KW-0418">Kinase</keyword>
<feature type="transmembrane region" description="Helical" evidence="10">
    <location>
        <begin position="98"/>
        <end position="117"/>
    </location>
</feature>
<dbReference type="EC" id="2.7.13.3" evidence="2"/>
<dbReference type="InterPro" id="IPR011712">
    <property type="entry name" value="Sig_transdc_His_kin_sub3_dim/P"/>
</dbReference>
<reference evidence="14" key="1">
    <citation type="journal article" date="2019" name="Int. J. Syst. Evol. Microbiol.">
        <title>The Global Catalogue of Microorganisms (GCM) 10K type strain sequencing project: providing services to taxonomists for standard genome sequencing and annotation.</title>
        <authorList>
            <consortium name="The Broad Institute Genomics Platform"/>
            <consortium name="The Broad Institute Genome Sequencing Center for Infectious Disease"/>
            <person name="Wu L."/>
            <person name="Ma J."/>
        </authorList>
    </citation>
    <scope>NUCLEOTIDE SEQUENCE [LARGE SCALE GENOMIC DNA]</scope>
    <source>
        <strain evidence="14">JCM 18304</strain>
    </source>
</reference>
<dbReference type="PANTHER" id="PTHR24421:SF10">
    <property type="entry name" value="NITRATE_NITRITE SENSOR PROTEIN NARQ"/>
    <property type="match status" value="1"/>
</dbReference>
<keyword evidence="3" id="KW-0597">Phosphoprotein</keyword>
<dbReference type="Gene3D" id="3.30.565.10">
    <property type="entry name" value="Histidine kinase-like ATPase, C-terminal domain"/>
    <property type="match status" value="1"/>
</dbReference>
<evidence type="ECO:0000256" key="2">
    <source>
        <dbReference type="ARBA" id="ARBA00012438"/>
    </source>
</evidence>
<dbReference type="SUPFAM" id="SSF55874">
    <property type="entry name" value="ATPase domain of HSP90 chaperone/DNA topoisomerase II/histidine kinase"/>
    <property type="match status" value="1"/>
</dbReference>
<feature type="compositionally biased region" description="Gly residues" evidence="9">
    <location>
        <begin position="466"/>
        <end position="479"/>
    </location>
</feature>
<keyword evidence="10" id="KW-1133">Transmembrane helix</keyword>
<evidence type="ECO:0000256" key="5">
    <source>
        <dbReference type="ARBA" id="ARBA00022741"/>
    </source>
</evidence>
<keyword evidence="4" id="KW-0808">Transferase</keyword>
<feature type="domain" description="Histidine kinase/HSP90-like ATPase" evidence="11">
    <location>
        <begin position="285"/>
        <end position="382"/>
    </location>
</feature>
<dbReference type="Proteomes" id="UP001501570">
    <property type="component" value="Unassembled WGS sequence"/>
</dbReference>
<keyword evidence="7" id="KW-0067">ATP-binding</keyword>
<evidence type="ECO:0000256" key="7">
    <source>
        <dbReference type="ARBA" id="ARBA00022840"/>
    </source>
</evidence>
<dbReference type="CDD" id="cd16917">
    <property type="entry name" value="HATPase_UhpB-NarQ-NarX-like"/>
    <property type="match status" value="1"/>
</dbReference>
<feature type="transmembrane region" description="Helical" evidence="10">
    <location>
        <begin position="123"/>
        <end position="142"/>
    </location>
</feature>
<feature type="region of interest" description="Disordered" evidence="9">
    <location>
        <begin position="466"/>
        <end position="486"/>
    </location>
</feature>
<gene>
    <name evidence="13" type="ORF">GCM10023322_26350</name>
</gene>
<evidence type="ECO:0000256" key="6">
    <source>
        <dbReference type="ARBA" id="ARBA00022777"/>
    </source>
</evidence>
<feature type="transmembrane region" description="Helical" evidence="10">
    <location>
        <begin position="44"/>
        <end position="70"/>
    </location>
</feature>
<proteinExistence type="predicted"/>
<dbReference type="Pfam" id="PF02518">
    <property type="entry name" value="HATPase_c"/>
    <property type="match status" value="1"/>
</dbReference>
<feature type="transmembrane region" description="Helical" evidence="10">
    <location>
        <begin position="500"/>
        <end position="521"/>
    </location>
</feature>
<organism evidence="13 14">
    <name type="scientific">Rugosimonospora acidiphila</name>
    <dbReference type="NCBI Taxonomy" id="556531"/>
    <lineage>
        <taxon>Bacteria</taxon>
        <taxon>Bacillati</taxon>
        <taxon>Actinomycetota</taxon>
        <taxon>Actinomycetes</taxon>
        <taxon>Micromonosporales</taxon>
        <taxon>Micromonosporaceae</taxon>
        <taxon>Rugosimonospora</taxon>
    </lineage>
</organism>
<dbReference type="RefSeq" id="WP_345629308.1">
    <property type="nucleotide sequence ID" value="NZ_BAABJQ010000006.1"/>
</dbReference>
<accession>A0ABP9RQF0</accession>
<keyword evidence="5" id="KW-0547">Nucleotide-binding</keyword>
<dbReference type="InterPro" id="IPR050482">
    <property type="entry name" value="Sensor_HK_TwoCompSys"/>
</dbReference>
<evidence type="ECO:0000256" key="9">
    <source>
        <dbReference type="SAM" id="MobiDB-lite"/>
    </source>
</evidence>
<dbReference type="PANTHER" id="PTHR24421">
    <property type="entry name" value="NITRATE/NITRITE SENSOR PROTEIN NARX-RELATED"/>
    <property type="match status" value="1"/>
</dbReference>
<evidence type="ECO:0000256" key="1">
    <source>
        <dbReference type="ARBA" id="ARBA00000085"/>
    </source>
</evidence>
<comment type="caution">
    <text evidence="13">The sequence shown here is derived from an EMBL/GenBank/DDBJ whole genome shotgun (WGS) entry which is preliminary data.</text>
</comment>
<name>A0ABP9RQF0_9ACTN</name>
<dbReference type="InterPro" id="IPR036890">
    <property type="entry name" value="HATPase_C_sf"/>
</dbReference>
<sequence>MVGWTGLSRWRPWLPDVLLWVALSLPVALAAISPHGIDSGWRPALSLLVMAVAVATGRRYPLVALVIIVGWTLRDGNFAFAIPVMGYLVGVRMRGARAAAWVFAGIVAAGTLLNLVVFDTGAAMWFFLTATLLFAGVLPWLVGRYRRQRQELLRAGWERAERLEREREFVAEQSRLRERSRIAQDMHDSLGHELSLIALRAGALEVSADPDDFRRAAGDLRISAGVAIERLGEIIGVLRDQSDPVPLDPVRDSVTDLVERAHRSGLAVRLRLDGDPVAGEPMVDRAVYRVVQESLTNAAKHAPGAEVTVVLTNSAGHTAVSVTNGRPPAGPLPGRGPSFGRGPRSGGGTGLVGLAERVRLAGGTLRAGPYGGGFQLTARLPNEAHARAAITGAGMDGTTTGDPAAGGPGGTIADGPGSPASTIADVLDGPASGIVGGPDSTIVGGPDGASGDAPGGVHGGALGGVGGGRPGRVGGGGRGPAESGAEQQWRAARQRVRRSLAVVVVAPVAIAVVLGLTYYSFATFNSVLVAGDYAKLRLGESRADLASLLPARQALRRPAFAGHPAPAGANCEFYSDGNFPFAQATYRLCFSGGRLVAKDNVTGWIEQ</sequence>
<evidence type="ECO:0000259" key="11">
    <source>
        <dbReference type="Pfam" id="PF02518"/>
    </source>
</evidence>